<evidence type="ECO:0000313" key="2">
    <source>
        <dbReference type="Proteomes" id="UP000828390"/>
    </source>
</evidence>
<keyword evidence="2" id="KW-1185">Reference proteome</keyword>
<gene>
    <name evidence="1" type="ORF">DPMN_075866</name>
</gene>
<reference evidence="1" key="2">
    <citation type="submission" date="2020-11" db="EMBL/GenBank/DDBJ databases">
        <authorList>
            <person name="McCartney M.A."/>
            <person name="Auch B."/>
            <person name="Kono T."/>
            <person name="Mallez S."/>
            <person name="Becker A."/>
            <person name="Gohl D.M."/>
            <person name="Silverstein K.A.T."/>
            <person name="Koren S."/>
            <person name="Bechman K.B."/>
            <person name="Herman A."/>
            <person name="Abrahante J.E."/>
            <person name="Garbe J."/>
        </authorList>
    </citation>
    <scope>NUCLEOTIDE SEQUENCE</scope>
    <source>
        <strain evidence="1">Duluth1</strain>
        <tissue evidence="1">Whole animal</tissue>
    </source>
</reference>
<dbReference type="EMBL" id="JAIWYP010000015">
    <property type="protein sequence ID" value="KAH3700885.1"/>
    <property type="molecule type" value="Genomic_DNA"/>
</dbReference>
<name>A0A9D3YKF2_DREPO</name>
<organism evidence="1 2">
    <name type="scientific">Dreissena polymorpha</name>
    <name type="common">Zebra mussel</name>
    <name type="synonym">Mytilus polymorpha</name>
    <dbReference type="NCBI Taxonomy" id="45954"/>
    <lineage>
        <taxon>Eukaryota</taxon>
        <taxon>Metazoa</taxon>
        <taxon>Spiralia</taxon>
        <taxon>Lophotrochozoa</taxon>
        <taxon>Mollusca</taxon>
        <taxon>Bivalvia</taxon>
        <taxon>Autobranchia</taxon>
        <taxon>Heteroconchia</taxon>
        <taxon>Euheterodonta</taxon>
        <taxon>Imparidentia</taxon>
        <taxon>Neoheterodontei</taxon>
        <taxon>Myida</taxon>
        <taxon>Dreissenoidea</taxon>
        <taxon>Dreissenidae</taxon>
        <taxon>Dreissena</taxon>
    </lineage>
</organism>
<protein>
    <submittedName>
        <fullName evidence="1">Uncharacterized protein</fullName>
    </submittedName>
</protein>
<dbReference type="Proteomes" id="UP000828390">
    <property type="component" value="Unassembled WGS sequence"/>
</dbReference>
<proteinExistence type="predicted"/>
<accession>A0A9D3YKF2</accession>
<sequence>MVHEDFLNDCLTGVNATCKGQTCDTQPIRSTKQMEDKPESSGLQTQLPNFVPWACNKSLVLQLKHLPSDTTSTVTVLLCAPEITTRGTDMTRKTTATEDSCIVVCISCLKH</sequence>
<evidence type="ECO:0000313" key="1">
    <source>
        <dbReference type="EMBL" id="KAH3700885.1"/>
    </source>
</evidence>
<comment type="caution">
    <text evidence="1">The sequence shown here is derived from an EMBL/GenBank/DDBJ whole genome shotgun (WGS) entry which is preliminary data.</text>
</comment>
<reference evidence="1" key="1">
    <citation type="journal article" date="2019" name="bioRxiv">
        <title>The Genome of the Zebra Mussel, Dreissena polymorpha: A Resource for Invasive Species Research.</title>
        <authorList>
            <person name="McCartney M.A."/>
            <person name="Auch B."/>
            <person name="Kono T."/>
            <person name="Mallez S."/>
            <person name="Zhang Y."/>
            <person name="Obille A."/>
            <person name="Becker A."/>
            <person name="Abrahante J.E."/>
            <person name="Garbe J."/>
            <person name="Badalamenti J.P."/>
            <person name="Herman A."/>
            <person name="Mangelson H."/>
            <person name="Liachko I."/>
            <person name="Sullivan S."/>
            <person name="Sone E.D."/>
            <person name="Koren S."/>
            <person name="Silverstein K.A.T."/>
            <person name="Beckman K.B."/>
            <person name="Gohl D.M."/>
        </authorList>
    </citation>
    <scope>NUCLEOTIDE SEQUENCE</scope>
    <source>
        <strain evidence="1">Duluth1</strain>
        <tissue evidence="1">Whole animal</tissue>
    </source>
</reference>
<dbReference type="AlphaFoldDB" id="A0A9D3YKF2"/>